<dbReference type="SUPFAM" id="SSF52402">
    <property type="entry name" value="Adenine nucleotide alpha hydrolases-like"/>
    <property type="match status" value="1"/>
</dbReference>
<dbReference type="PIRSF" id="PIRSF006276">
    <property type="entry name" value="UspA"/>
    <property type="match status" value="1"/>
</dbReference>
<comment type="subcellular location">
    <subcellularLocation>
        <location evidence="2">Cytoplasm</location>
    </subcellularLocation>
</comment>
<dbReference type="PANTHER" id="PTHR46268:SF6">
    <property type="entry name" value="UNIVERSAL STRESS PROTEIN UP12"/>
    <property type="match status" value="1"/>
</dbReference>
<keyword evidence="5" id="KW-1185">Reference proteome</keyword>
<proteinExistence type="inferred from homology"/>
<dbReference type="STRING" id="1122198.SAMN02745729_10731"/>
<accession>A0A1H4DW78</accession>
<evidence type="ECO:0000256" key="1">
    <source>
        <dbReference type="ARBA" id="ARBA00008791"/>
    </source>
</evidence>
<protein>
    <recommendedName>
        <fullName evidence="2">Universal stress protein</fullName>
    </recommendedName>
</protein>
<comment type="similarity">
    <text evidence="1 2">Belongs to the universal stress protein A family.</text>
</comment>
<name>A0A1H4DW78_9GAMM</name>
<dbReference type="PANTHER" id="PTHR46268">
    <property type="entry name" value="STRESS RESPONSE PROTEIN NHAX"/>
    <property type="match status" value="1"/>
</dbReference>
<evidence type="ECO:0000256" key="2">
    <source>
        <dbReference type="PIRNR" id="PIRNR006276"/>
    </source>
</evidence>
<feature type="domain" description="UspA" evidence="3">
    <location>
        <begin position="4"/>
        <end position="149"/>
    </location>
</feature>
<dbReference type="Gene3D" id="3.40.50.620">
    <property type="entry name" value="HUPs"/>
    <property type="match status" value="1"/>
</dbReference>
<keyword evidence="2" id="KW-0963">Cytoplasm</keyword>
<sequence length="150" mass="16500">MATYNTLLFATDFSEGAEKAVEHARTLATLTGARLHLLHVITELSDQRRKRIPADVIDTFIHEVTEVANTDMEAFCQRHFADAESQGIQLTHEVMFGSGYTDIIEASKQLGADMIILGTHGKTGIEKILVGSTAERVVRHSPIPVLTVRS</sequence>
<dbReference type="EMBL" id="FNRJ01000007">
    <property type="protein sequence ID" value="SEA76768.1"/>
    <property type="molecule type" value="Genomic_DNA"/>
</dbReference>
<dbReference type="AlphaFoldDB" id="A0A1H4DW78"/>
<dbReference type="OrthoDB" id="9792500at2"/>
<evidence type="ECO:0000313" key="5">
    <source>
        <dbReference type="Proteomes" id="UP000242469"/>
    </source>
</evidence>
<reference evidence="5" key="1">
    <citation type="submission" date="2016-10" db="EMBL/GenBank/DDBJ databases">
        <authorList>
            <person name="Varghese N."/>
            <person name="Submissions S."/>
        </authorList>
    </citation>
    <scope>NUCLEOTIDE SEQUENCE [LARGE SCALE GENOMIC DNA]</scope>
    <source>
        <strain evidence="5">DSM 11526</strain>
    </source>
</reference>
<dbReference type="CDD" id="cd00293">
    <property type="entry name" value="USP-like"/>
    <property type="match status" value="1"/>
</dbReference>
<dbReference type="GO" id="GO:0005737">
    <property type="term" value="C:cytoplasm"/>
    <property type="evidence" value="ECO:0007669"/>
    <property type="project" value="UniProtKB-SubCell"/>
</dbReference>
<dbReference type="Proteomes" id="UP000242469">
    <property type="component" value="Unassembled WGS sequence"/>
</dbReference>
<dbReference type="InterPro" id="IPR006016">
    <property type="entry name" value="UspA"/>
</dbReference>
<dbReference type="PRINTS" id="PR01438">
    <property type="entry name" value="UNVRSLSTRESS"/>
</dbReference>
<dbReference type="InterPro" id="IPR006015">
    <property type="entry name" value="Universal_stress_UspA"/>
</dbReference>
<dbReference type="Pfam" id="PF00582">
    <property type="entry name" value="Usp"/>
    <property type="match status" value="1"/>
</dbReference>
<organism evidence="4 5">
    <name type="scientific">Marinobacterium iners DSM 11526</name>
    <dbReference type="NCBI Taxonomy" id="1122198"/>
    <lineage>
        <taxon>Bacteria</taxon>
        <taxon>Pseudomonadati</taxon>
        <taxon>Pseudomonadota</taxon>
        <taxon>Gammaproteobacteria</taxon>
        <taxon>Oceanospirillales</taxon>
        <taxon>Oceanospirillaceae</taxon>
        <taxon>Marinobacterium</taxon>
    </lineage>
</organism>
<dbReference type="RefSeq" id="WP_091826281.1">
    <property type="nucleotide sequence ID" value="NZ_FNRJ01000007.1"/>
</dbReference>
<evidence type="ECO:0000259" key="3">
    <source>
        <dbReference type="Pfam" id="PF00582"/>
    </source>
</evidence>
<evidence type="ECO:0000313" key="4">
    <source>
        <dbReference type="EMBL" id="SEA76768.1"/>
    </source>
</evidence>
<gene>
    <name evidence="4" type="ORF">SAMN02745729_10731</name>
</gene>
<dbReference type="InterPro" id="IPR014729">
    <property type="entry name" value="Rossmann-like_a/b/a_fold"/>
</dbReference>